<proteinExistence type="predicted"/>
<dbReference type="Proteomes" id="UP000005426">
    <property type="component" value="Unassembled WGS sequence"/>
</dbReference>
<gene>
    <name evidence="2" type="ORF">TRIATDRAFT_87617</name>
</gene>
<dbReference type="KEGG" id="tatv:25786088"/>
<dbReference type="STRING" id="452589.G9NZ98"/>
<dbReference type="Gene3D" id="2.160.20.10">
    <property type="entry name" value="Single-stranded right-handed beta-helix, Pectin lyase-like"/>
    <property type="match status" value="1"/>
</dbReference>
<dbReference type="GO" id="GO:0016787">
    <property type="term" value="F:hydrolase activity"/>
    <property type="evidence" value="ECO:0007669"/>
    <property type="project" value="UniProtKB-KW"/>
</dbReference>
<evidence type="ECO:0000259" key="1">
    <source>
        <dbReference type="Pfam" id="PF12708"/>
    </source>
</evidence>
<dbReference type="EMBL" id="ABDG02000025">
    <property type="protein sequence ID" value="EHK44605.1"/>
    <property type="molecule type" value="Genomic_DNA"/>
</dbReference>
<dbReference type="OrthoDB" id="5153416at2759"/>
<dbReference type="Pfam" id="PF12708">
    <property type="entry name" value="Pect-lyase_RHGA_epim"/>
    <property type="match status" value="1"/>
</dbReference>
<dbReference type="InterPro" id="IPR011050">
    <property type="entry name" value="Pectin_lyase_fold/virulence"/>
</dbReference>
<keyword evidence="2" id="KW-0378">Hydrolase</keyword>
<accession>G9NZ98</accession>
<dbReference type="InterPro" id="IPR024535">
    <property type="entry name" value="RHGA/B-epi-like_pectate_lyase"/>
</dbReference>
<feature type="domain" description="Rhamnogalacturonase A/B/Epimerase-like pectate lyase" evidence="1">
    <location>
        <begin position="2"/>
        <end position="78"/>
    </location>
</feature>
<name>G9NZ98_HYPAI</name>
<sequence>MSNALNTAHWGIFMEDSSGGFLTDITFISGKFGAQFESQQFPMRNLTFHNAQTAIRQGFDWGWTYAGITINNCFVGLDMSAVDGNEALSVVGITMIDFSISDTDIFIKTAKTATSRPVGAGNLNVENIQLSKKF</sequence>
<comment type="caution">
    <text evidence="2">The sequence shown here is derived from an EMBL/GenBank/DDBJ whole genome shotgun (WGS) entry which is preliminary data.</text>
</comment>
<reference evidence="2 3" key="1">
    <citation type="journal article" date="2011" name="Genome Biol.">
        <title>Comparative genome sequence analysis underscores mycoparasitism as the ancestral life style of Trichoderma.</title>
        <authorList>
            <person name="Kubicek C.P."/>
            <person name="Herrera-Estrella A."/>
            <person name="Seidl-Seiboth V."/>
            <person name="Martinez D.A."/>
            <person name="Druzhinina I.S."/>
            <person name="Thon M."/>
            <person name="Zeilinger S."/>
            <person name="Casas-Flores S."/>
            <person name="Horwitz B.A."/>
            <person name="Mukherjee P.K."/>
            <person name="Mukherjee M."/>
            <person name="Kredics L."/>
            <person name="Alcaraz L.D."/>
            <person name="Aerts A."/>
            <person name="Antal Z."/>
            <person name="Atanasova L."/>
            <person name="Cervantes-Badillo M.G."/>
            <person name="Challacombe J."/>
            <person name="Chertkov O."/>
            <person name="McCluskey K."/>
            <person name="Coulpier F."/>
            <person name="Deshpande N."/>
            <person name="von Doehren H."/>
            <person name="Ebbole D.J."/>
            <person name="Esquivel-Naranjo E.U."/>
            <person name="Fekete E."/>
            <person name="Flipphi M."/>
            <person name="Glaser F."/>
            <person name="Gomez-Rodriguez E.Y."/>
            <person name="Gruber S."/>
            <person name="Han C."/>
            <person name="Henrissat B."/>
            <person name="Hermosa R."/>
            <person name="Hernandez-Onate M."/>
            <person name="Karaffa L."/>
            <person name="Kosti I."/>
            <person name="Le Crom S."/>
            <person name="Lindquist E."/>
            <person name="Lucas S."/>
            <person name="Luebeck M."/>
            <person name="Luebeck P.S."/>
            <person name="Margeot A."/>
            <person name="Metz B."/>
            <person name="Misra M."/>
            <person name="Nevalainen H."/>
            <person name="Omann M."/>
            <person name="Packer N."/>
            <person name="Perrone G."/>
            <person name="Uresti-Rivera E.E."/>
            <person name="Salamov A."/>
            <person name="Schmoll M."/>
            <person name="Seiboth B."/>
            <person name="Shapiro H."/>
            <person name="Sukno S."/>
            <person name="Tamayo-Ramos J.A."/>
            <person name="Tisch D."/>
            <person name="Wiest A."/>
            <person name="Wilkinson H.H."/>
            <person name="Zhang M."/>
            <person name="Coutinho P.M."/>
            <person name="Kenerley C.M."/>
            <person name="Monte E."/>
            <person name="Baker S.E."/>
            <person name="Grigoriev I.V."/>
        </authorList>
    </citation>
    <scope>NUCLEOTIDE SEQUENCE [LARGE SCALE GENOMIC DNA]</scope>
    <source>
        <strain evidence="3">ATCC 20476 / IMI 206040</strain>
    </source>
</reference>
<evidence type="ECO:0000313" key="2">
    <source>
        <dbReference type="EMBL" id="EHK44605.1"/>
    </source>
</evidence>
<dbReference type="InterPro" id="IPR012334">
    <property type="entry name" value="Pectin_lyas_fold"/>
</dbReference>
<dbReference type="RefSeq" id="XP_013942760.1">
    <property type="nucleotide sequence ID" value="XM_014087285.1"/>
</dbReference>
<dbReference type="HOGENOM" id="CLU_1896500_0_0_1"/>
<dbReference type="SUPFAM" id="SSF51126">
    <property type="entry name" value="Pectin lyase-like"/>
    <property type="match status" value="1"/>
</dbReference>
<organism evidence="2 3">
    <name type="scientific">Hypocrea atroviridis (strain ATCC 20476 / IMI 206040)</name>
    <name type="common">Trichoderma atroviride</name>
    <dbReference type="NCBI Taxonomy" id="452589"/>
    <lineage>
        <taxon>Eukaryota</taxon>
        <taxon>Fungi</taxon>
        <taxon>Dikarya</taxon>
        <taxon>Ascomycota</taxon>
        <taxon>Pezizomycotina</taxon>
        <taxon>Sordariomycetes</taxon>
        <taxon>Hypocreomycetidae</taxon>
        <taxon>Hypocreales</taxon>
        <taxon>Hypocreaceae</taxon>
        <taxon>Trichoderma</taxon>
    </lineage>
</organism>
<dbReference type="AlphaFoldDB" id="G9NZ98"/>
<protein>
    <submittedName>
        <fullName evidence="2">Glycoside hydrolase family 55 protein</fullName>
    </submittedName>
</protein>
<evidence type="ECO:0000313" key="3">
    <source>
        <dbReference type="Proteomes" id="UP000005426"/>
    </source>
</evidence>
<dbReference type="eggNOG" id="ENOG502QV54">
    <property type="taxonomic scope" value="Eukaryota"/>
</dbReference>
<dbReference type="GeneID" id="25786088"/>
<keyword evidence="3" id="KW-1185">Reference proteome</keyword>